<dbReference type="GeneID" id="5029566"/>
<reference evidence="1 2" key="1">
    <citation type="journal article" date="2006" name="Nature">
        <title>Global trends of whole-genome duplications revealed by the ciliate Paramecium tetraurelia.</title>
        <authorList>
            <consortium name="Genoscope"/>
            <person name="Aury J.-M."/>
            <person name="Jaillon O."/>
            <person name="Duret L."/>
            <person name="Noel B."/>
            <person name="Jubin C."/>
            <person name="Porcel B.M."/>
            <person name="Segurens B."/>
            <person name="Daubin V."/>
            <person name="Anthouard V."/>
            <person name="Aiach N."/>
            <person name="Arnaiz O."/>
            <person name="Billaut A."/>
            <person name="Beisson J."/>
            <person name="Blanc I."/>
            <person name="Bouhouche K."/>
            <person name="Camara F."/>
            <person name="Duharcourt S."/>
            <person name="Guigo R."/>
            <person name="Gogendeau D."/>
            <person name="Katinka M."/>
            <person name="Keller A.-M."/>
            <person name="Kissmehl R."/>
            <person name="Klotz C."/>
            <person name="Koll F."/>
            <person name="Le Moue A."/>
            <person name="Lepere C."/>
            <person name="Malinsky S."/>
            <person name="Nowacki M."/>
            <person name="Nowak J.K."/>
            <person name="Plattner H."/>
            <person name="Poulain J."/>
            <person name="Ruiz F."/>
            <person name="Serrano V."/>
            <person name="Zagulski M."/>
            <person name="Dessen P."/>
            <person name="Betermier M."/>
            <person name="Weissenbach J."/>
            <person name="Scarpelli C."/>
            <person name="Schachter V."/>
            <person name="Sperling L."/>
            <person name="Meyer E."/>
            <person name="Cohen J."/>
            <person name="Wincker P."/>
        </authorList>
    </citation>
    <scope>NUCLEOTIDE SEQUENCE [LARGE SCALE GENOMIC DNA]</scope>
    <source>
        <strain evidence="1 2">Stock d4-2</strain>
    </source>
</reference>
<gene>
    <name evidence="1" type="ORF">GSPATT00039132001</name>
</gene>
<evidence type="ECO:0000313" key="2">
    <source>
        <dbReference type="Proteomes" id="UP000000600"/>
    </source>
</evidence>
<dbReference type="OMA" id="SHYNRVI"/>
<dbReference type="Proteomes" id="UP000000600">
    <property type="component" value="Unassembled WGS sequence"/>
</dbReference>
<name>A0D017_PARTE</name>
<protein>
    <submittedName>
        <fullName evidence="1">Uncharacterized protein</fullName>
    </submittedName>
</protein>
<dbReference type="KEGG" id="ptm:GSPATT00039132001"/>
<dbReference type="RefSeq" id="XP_001443781.1">
    <property type="nucleotide sequence ID" value="XM_001443744.1"/>
</dbReference>
<keyword evidence="2" id="KW-1185">Reference proteome</keyword>
<dbReference type="HOGENOM" id="CLU_919681_0_0_1"/>
<dbReference type="AlphaFoldDB" id="A0D017"/>
<dbReference type="InParanoid" id="A0D017"/>
<dbReference type="OrthoDB" id="310630at2759"/>
<organism evidence="1 2">
    <name type="scientific">Paramecium tetraurelia</name>
    <dbReference type="NCBI Taxonomy" id="5888"/>
    <lineage>
        <taxon>Eukaryota</taxon>
        <taxon>Sar</taxon>
        <taxon>Alveolata</taxon>
        <taxon>Ciliophora</taxon>
        <taxon>Intramacronucleata</taxon>
        <taxon>Oligohymenophorea</taxon>
        <taxon>Peniculida</taxon>
        <taxon>Parameciidae</taxon>
        <taxon>Paramecium</taxon>
    </lineage>
</organism>
<proteinExistence type="predicted"/>
<accession>A0D017</accession>
<evidence type="ECO:0000313" key="1">
    <source>
        <dbReference type="EMBL" id="CAK76384.1"/>
    </source>
</evidence>
<sequence length="303" mass="35798">MNILTSQIHKQKPDIQEMVCQIHKLEAIAIDLDTSEKGKFYYLCCNCLVEKMNNNKISTIQDANDRILSLKSQKKENKIKRDPNEIMNFKSTVDNTLEKLYSQIKAQIHTIQKEKQSVLESVQIQKDFLEDLKSLSEFLSADSQDKQFEFSSDDQFIDEVFKQFQLLFNNSEYFQTVDAFKEAKQKIIEVKENIKIELILQKNKNNQVKLFIFLQKTLSLNKACPTHNKEIIMIDIDTKNKNIQDRFVCVDCISDHPHCQYRTIEKIKFQMIYRQLKQLIIVYLKKPLLKDQTIMNQFLILLI</sequence>
<dbReference type="EMBL" id="CT868234">
    <property type="protein sequence ID" value="CAK76384.1"/>
    <property type="molecule type" value="Genomic_DNA"/>
</dbReference>